<organism evidence="6 7">
    <name type="scientific">Herbihabitans rhizosphaerae</name>
    <dbReference type="NCBI Taxonomy" id="1872711"/>
    <lineage>
        <taxon>Bacteria</taxon>
        <taxon>Bacillati</taxon>
        <taxon>Actinomycetota</taxon>
        <taxon>Actinomycetes</taxon>
        <taxon>Pseudonocardiales</taxon>
        <taxon>Pseudonocardiaceae</taxon>
        <taxon>Herbihabitans</taxon>
    </lineage>
</organism>
<accession>A0A4Q7KGJ6</accession>
<proteinExistence type="predicted"/>
<comment type="catalytic activity">
    <reaction evidence="4">
        <text>L-aspartate + L-glutamine + ATP + H2O = L-asparagine + L-glutamate + AMP + diphosphate + H(+)</text>
        <dbReference type="Rhea" id="RHEA:12228"/>
        <dbReference type="ChEBI" id="CHEBI:15377"/>
        <dbReference type="ChEBI" id="CHEBI:15378"/>
        <dbReference type="ChEBI" id="CHEBI:29985"/>
        <dbReference type="ChEBI" id="CHEBI:29991"/>
        <dbReference type="ChEBI" id="CHEBI:30616"/>
        <dbReference type="ChEBI" id="CHEBI:33019"/>
        <dbReference type="ChEBI" id="CHEBI:58048"/>
        <dbReference type="ChEBI" id="CHEBI:58359"/>
        <dbReference type="ChEBI" id="CHEBI:456215"/>
        <dbReference type="EC" id="6.3.5.4"/>
    </reaction>
</comment>
<gene>
    <name evidence="6" type="ORF">EV193_110128</name>
</gene>
<dbReference type="AlphaFoldDB" id="A0A4Q7KGJ6"/>
<dbReference type="EMBL" id="SGWQ01000010">
    <property type="protein sequence ID" value="RZS33978.1"/>
    <property type="molecule type" value="Genomic_DNA"/>
</dbReference>
<keyword evidence="3" id="KW-0028">Amino-acid biosynthesis</keyword>
<dbReference type="SUPFAM" id="SSF52402">
    <property type="entry name" value="Adenine nucleotide alpha hydrolases-like"/>
    <property type="match status" value="1"/>
</dbReference>
<dbReference type="EC" id="6.3.5.4" evidence="2"/>
<evidence type="ECO:0000256" key="3">
    <source>
        <dbReference type="ARBA" id="ARBA00022888"/>
    </source>
</evidence>
<comment type="caution">
    <text evidence="6">The sequence shown here is derived from an EMBL/GenBank/DDBJ whole genome shotgun (WGS) entry which is preliminary data.</text>
</comment>
<dbReference type="InterPro" id="IPR051786">
    <property type="entry name" value="ASN_synthetase/amidase"/>
</dbReference>
<keyword evidence="3" id="KW-0061">Asparagine biosynthesis</keyword>
<dbReference type="Gene3D" id="3.40.50.620">
    <property type="entry name" value="HUPs"/>
    <property type="match status" value="2"/>
</dbReference>
<evidence type="ECO:0000256" key="2">
    <source>
        <dbReference type="ARBA" id="ARBA00012737"/>
    </source>
</evidence>
<dbReference type="Proteomes" id="UP000294257">
    <property type="component" value="Unassembled WGS sequence"/>
</dbReference>
<dbReference type="RefSeq" id="WP_130347271.1">
    <property type="nucleotide sequence ID" value="NZ_SGWQ01000010.1"/>
</dbReference>
<evidence type="ECO:0000259" key="5">
    <source>
        <dbReference type="Pfam" id="PF00733"/>
    </source>
</evidence>
<evidence type="ECO:0000313" key="6">
    <source>
        <dbReference type="EMBL" id="RZS33978.1"/>
    </source>
</evidence>
<dbReference type="PANTHER" id="PTHR43284:SF1">
    <property type="entry name" value="ASPARAGINE SYNTHETASE"/>
    <property type="match status" value="1"/>
</dbReference>
<feature type="domain" description="Asparagine synthetase" evidence="5">
    <location>
        <begin position="207"/>
        <end position="595"/>
    </location>
</feature>
<comment type="pathway">
    <text evidence="1">Amino-acid biosynthesis; L-asparagine biosynthesis; L-asparagine from L-aspartate (L-Gln route): step 1/1.</text>
</comment>
<dbReference type="PANTHER" id="PTHR43284">
    <property type="entry name" value="ASPARAGINE SYNTHETASE (GLUTAMINE-HYDROLYZING)"/>
    <property type="match status" value="1"/>
</dbReference>
<name>A0A4Q7KGJ6_9PSEU</name>
<sequence length="609" mass="66389">MEFIVLPDHPEAWDALRDRPELAGARTVGHPSGRPWLVGWWREDDLALVTAPDRRLALIGRTTLDPDEAARALRRARTPHDLDAYARRTVGSVHLVASLDGQVRAQGTVSTARQLFTARIDGRTVAASNPGLLAELTESQLDERALAVRLLVPQVPWPLSAGCVWSGVEPLAAGSWLHLDRAGAAHQIRWWRPPVSDRPLAEAAGAVRNALTDAITARVAGRGTVSADLSGGLDSTALCFLADAEGADLLTYHVTPLDRANDDTAFAERAAAMMPRARHHTIPAQRPASWFDVDPERYRAADTGEGPPVWGAGLAHLAELSETAASAGSTLHLMGIGGDELFGAMPAYLWSLIRHDPLRSLPVIHRYRLHNRWRLDAVVRGLADRTHFAGALARAARELTAPLPRPPALQLGWTGGSRMPGWATPHAVDLVREAFTAAARAGTEPLDADRVRHQVLEYLMYEGTLIRQTRRAMAASGVEWDAPFLDDRVIEAALSVRIQDRVRRGRYKPVLVESLRGAVPDDVLDRRTKGEFSAEMYQGMSRNREKFLALCDDLRLADLGLVDPAALRSALHGPSPESRHLAPFENTVACESWLRGSASPARQPAGGSR</sequence>
<evidence type="ECO:0000256" key="1">
    <source>
        <dbReference type="ARBA" id="ARBA00005187"/>
    </source>
</evidence>
<evidence type="ECO:0000313" key="7">
    <source>
        <dbReference type="Proteomes" id="UP000294257"/>
    </source>
</evidence>
<reference evidence="6 7" key="1">
    <citation type="submission" date="2019-02" db="EMBL/GenBank/DDBJ databases">
        <title>Genomic Encyclopedia of Type Strains, Phase IV (KMG-IV): sequencing the most valuable type-strain genomes for metagenomic binning, comparative biology and taxonomic classification.</title>
        <authorList>
            <person name="Goeker M."/>
        </authorList>
    </citation>
    <scope>NUCLEOTIDE SEQUENCE [LARGE SCALE GENOMIC DNA]</scope>
    <source>
        <strain evidence="6 7">DSM 101727</strain>
    </source>
</reference>
<dbReference type="InterPro" id="IPR014729">
    <property type="entry name" value="Rossmann-like_a/b/a_fold"/>
</dbReference>
<keyword evidence="7" id="KW-1185">Reference proteome</keyword>
<dbReference type="InterPro" id="IPR001962">
    <property type="entry name" value="Asn_synthase"/>
</dbReference>
<dbReference type="Pfam" id="PF00733">
    <property type="entry name" value="Asn_synthase"/>
    <property type="match status" value="1"/>
</dbReference>
<dbReference type="GO" id="GO:0005829">
    <property type="term" value="C:cytosol"/>
    <property type="evidence" value="ECO:0007669"/>
    <property type="project" value="TreeGrafter"/>
</dbReference>
<dbReference type="GO" id="GO:0004066">
    <property type="term" value="F:asparagine synthase (glutamine-hydrolyzing) activity"/>
    <property type="evidence" value="ECO:0007669"/>
    <property type="project" value="UniProtKB-EC"/>
</dbReference>
<dbReference type="GO" id="GO:0006529">
    <property type="term" value="P:asparagine biosynthetic process"/>
    <property type="evidence" value="ECO:0007669"/>
    <property type="project" value="UniProtKB-KW"/>
</dbReference>
<protein>
    <recommendedName>
        <fullName evidence="2">asparagine synthase (glutamine-hydrolyzing)</fullName>
        <ecNumber evidence="2">6.3.5.4</ecNumber>
    </recommendedName>
</protein>
<evidence type="ECO:0000256" key="4">
    <source>
        <dbReference type="ARBA" id="ARBA00048741"/>
    </source>
</evidence>
<dbReference type="OrthoDB" id="7053173at2"/>